<keyword evidence="3" id="KW-0175">Coiled coil</keyword>
<dbReference type="Proteomes" id="UP000777482">
    <property type="component" value="Unassembled WGS sequence"/>
</dbReference>
<feature type="compositionally biased region" description="Low complexity" evidence="4">
    <location>
        <begin position="226"/>
        <end position="235"/>
    </location>
</feature>
<evidence type="ECO:0000256" key="2">
    <source>
        <dbReference type="ARBA" id="ARBA00022803"/>
    </source>
</evidence>
<keyword evidence="2" id="KW-0802">TPR repeat</keyword>
<dbReference type="PANTHER" id="PTHR44858">
    <property type="entry name" value="TETRATRICOPEPTIDE REPEAT PROTEIN 6"/>
    <property type="match status" value="1"/>
</dbReference>
<organism evidence="5 6">
    <name type="scientific">Rhodotorula mucilaginosa</name>
    <name type="common">Yeast</name>
    <name type="synonym">Rhodotorula rubra</name>
    <dbReference type="NCBI Taxonomy" id="5537"/>
    <lineage>
        <taxon>Eukaryota</taxon>
        <taxon>Fungi</taxon>
        <taxon>Dikarya</taxon>
        <taxon>Basidiomycota</taxon>
        <taxon>Pucciniomycotina</taxon>
        <taxon>Microbotryomycetes</taxon>
        <taxon>Sporidiobolales</taxon>
        <taxon>Sporidiobolaceae</taxon>
        <taxon>Rhodotorula</taxon>
    </lineage>
</organism>
<evidence type="ECO:0000256" key="3">
    <source>
        <dbReference type="SAM" id="Coils"/>
    </source>
</evidence>
<dbReference type="InterPro" id="IPR019734">
    <property type="entry name" value="TPR_rpt"/>
</dbReference>
<evidence type="ECO:0000256" key="1">
    <source>
        <dbReference type="ARBA" id="ARBA00022737"/>
    </source>
</evidence>
<dbReference type="OrthoDB" id="1926212at2759"/>
<evidence type="ECO:0000313" key="6">
    <source>
        <dbReference type="Proteomes" id="UP000777482"/>
    </source>
</evidence>
<evidence type="ECO:0000313" key="5">
    <source>
        <dbReference type="EMBL" id="KAG0665386.1"/>
    </source>
</evidence>
<dbReference type="PANTHER" id="PTHR44858:SF1">
    <property type="entry name" value="UDP-N-ACETYLGLUCOSAMINE--PEPTIDE N-ACETYLGLUCOSAMINYLTRANSFERASE SPINDLY-RELATED"/>
    <property type="match status" value="1"/>
</dbReference>
<evidence type="ECO:0000256" key="4">
    <source>
        <dbReference type="SAM" id="MobiDB-lite"/>
    </source>
</evidence>
<comment type="caution">
    <text evidence="5">The sequence shown here is derived from an EMBL/GenBank/DDBJ whole genome shotgun (WGS) entry which is preliminary data.</text>
</comment>
<dbReference type="SUPFAM" id="SSF48452">
    <property type="entry name" value="TPR-like"/>
    <property type="match status" value="1"/>
</dbReference>
<keyword evidence="1" id="KW-0677">Repeat</keyword>
<dbReference type="SMART" id="SM00028">
    <property type="entry name" value="TPR"/>
    <property type="match status" value="3"/>
</dbReference>
<name>A0A9P7B867_RHOMI</name>
<keyword evidence="6" id="KW-1185">Reference proteome</keyword>
<dbReference type="InterPro" id="IPR050498">
    <property type="entry name" value="Ycf3"/>
</dbReference>
<feature type="compositionally biased region" description="Polar residues" evidence="4">
    <location>
        <begin position="262"/>
        <end position="274"/>
    </location>
</feature>
<gene>
    <name evidence="5" type="ORF">C6P46_006833</name>
</gene>
<feature type="coiled-coil region" evidence="3">
    <location>
        <begin position="181"/>
        <end position="208"/>
    </location>
</feature>
<feature type="region of interest" description="Disordered" evidence="4">
    <location>
        <begin position="226"/>
        <end position="283"/>
    </location>
</feature>
<proteinExistence type="predicted"/>
<dbReference type="Gene3D" id="1.25.40.10">
    <property type="entry name" value="Tetratricopeptide repeat domain"/>
    <property type="match status" value="2"/>
</dbReference>
<dbReference type="InterPro" id="IPR011990">
    <property type="entry name" value="TPR-like_helical_dom_sf"/>
</dbReference>
<sequence>MSFGALAAVGACVQIVKTLYEYHNVHTRNKALLDILESFSQNLEISIERLQAREQMLGFAQNDALDSIERDFRKAKEWLQANDKNLRSIWTALQASDKLKDLDDRLCKAFASKMSVAIFSALQDTRAGVARIETTLEGLPTNLETVCRTSTKEAIHEVIDELKAEAYAVGSGAADGKGFSNGEAEKIISQLVDQLAEQERLKEDEELLLMSTYPILDPAPSHAAPVPYAPVSAPSQYSADQDAPFEPSASRQSSTFSRRRSQMTLTSTAMTSEAMSPPGENPTGLVFDLVDPTDGLIYDRWALVNAKPVPDDDAAKSPPRILGEVTELRDKLFAAFPNRKQLYRSMRQEYRLNTLRLYKSSTFTDLPVLLDRFSHILLFEPNSVSLHVRRGLVNYRLRLLDDALRDLDLAVHLSKRGLSGEKDKHKPDVDALRARALVLEELHRNKDALRDIEAVLAQVPRDVLALSLRATIRGNDGDATGALADLATTNAAVRAGKAYRSRLGDDDSDLEYLARGWAYCSVGDFASAATDFGYSASLRDPADPYAAACQALALIKQEESKLGSASSTTLETCLAQLEASLGVIRTAMMPSSAASEVDVLQTLPSGAPVLSAIEAGFPVTAYPTLLLRGSAKAVQGDAEQALADIELALRLRPSSVREVSSLRCAMAELRLAGGNREGAQHEYDLALAAAGGVGVRAAILSAREQHGV</sequence>
<reference evidence="5 6" key="1">
    <citation type="submission" date="2020-11" db="EMBL/GenBank/DDBJ databases">
        <title>Kefir isolates.</title>
        <authorList>
            <person name="Marcisauskas S."/>
            <person name="Kim Y."/>
            <person name="Blasche S."/>
        </authorList>
    </citation>
    <scope>NUCLEOTIDE SEQUENCE [LARGE SCALE GENOMIC DNA]</scope>
    <source>
        <strain evidence="5 6">KR</strain>
    </source>
</reference>
<protein>
    <submittedName>
        <fullName evidence="5">Uncharacterized protein</fullName>
    </submittedName>
</protein>
<dbReference type="EMBL" id="PUHQ01000009">
    <property type="protein sequence ID" value="KAG0665386.1"/>
    <property type="molecule type" value="Genomic_DNA"/>
</dbReference>
<dbReference type="AlphaFoldDB" id="A0A9P7B867"/>
<accession>A0A9P7B867</accession>